<organism evidence="1 2">
    <name type="scientific">Gordonia phage Chidiebere</name>
    <dbReference type="NCBI Taxonomy" id="2656530"/>
    <lineage>
        <taxon>Viruses</taxon>
        <taxon>Duplodnaviria</taxon>
        <taxon>Heunggongvirae</taxon>
        <taxon>Uroviricota</taxon>
        <taxon>Caudoviricetes</taxon>
        <taxon>Chidieberevirus</taxon>
        <taxon>Chidieberevirus chidiebere</taxon>
    </lineage>
</organism>
<evidence type="ECO:0000313" key="1">
    <source>
        <dbReference type="EMBL" id="QGJ93009.1"/>
    </source>
</evidence>
<dbReference type="Proteomes" id="UP000423645">
    <property type="component" value="Segment"/>
</dbReference>
<sequence length="547" mass="56071">MARLRNVGRQAAGDYDLISMRDLNAFGATLPQLYVQRILLNAANGVPQLDVNSRMQNAYLPTDISRTNLTASGKVKGATLEVTAGSTLAGVTTSGNMSVGGTLSSIGAITGPSLDVGAGQVNAATADIPEIVSENFKAKATTLSSLTVPGQTSLGALNLSGSLSGQSISATALSSSGGITATGEVSAATIRSTTGSLIAEGPTSLQAVTVNGVLTTQAITAAQQIKANGGLRMGVGQTITQVDASNNSVPVQFGNGAIINGPLTNVTSLSTSGGLTVGGLTSNGNVAVTGTISATAKGTFGDLQSNSNLQIFGTLTGVTDLTITGNLTVNTAGKSINALLINATDQANIGYANIADGAPVTNGHMKMAGTIIRQNNSRLERYSSVVSNWVPNMLMAYCQTTMSVSPTFEVPNNTTTKINMVTAEFNSASTVFQPNISGGIQVKMAGWYEVHGQFTITCLSNKQVACSIRVNDAVQSGSTREFRAGVFASEAGSSGWGYLSAQTTYGVLLNAGDYVTLHAYQNTGFSADVQKTGVWKPTLSIKWMGTN</sequence>
<protein>
    <submittedName>
        <fullName evidence="1">Uncharacterized protein</fullName>
    </submittedName>
</protein>
<dbReference type="RefSeq" id="YP_010675641.1">
    <property type="nucleotide sequence ID" value="NC_071005.1"/>
</dbReference>
<name>A0A649VLU4_9CAUD</name>
<dbReference type="KEGG" id="vg:77951963"/>
<gene>
    <name evidence="1" type="primary">123</name>
    <name evidence="1" type="ORF">PBI_CHIDIEBERE_123</name>
</gene>
<accession>A0A649VLU4</accession>
<evidence type="ECO:0000313" key="2">
    <source>
        <dbReference type="Proteomes" id="UP000423645"/>
    </source>
</evidence>
<reference evidence="1 2" key="1">
    <citation type="submission" date="2019-10" db="EMBL/GenBank/DDBJ databases">
        <authorList>
            <person name="Zack K.M."/>
            <person name="Garlena R.A."/>
            <person name="Russell D.A."/>
            <person name="Pope W.H."/>
            <person name="Jacobs-Sera D."/>
            <person name="Hatfull G.F."/>
        </authorList>
    </citation>
    <scope>NUCLEOTIDE SEQUENCE [LARGE SCALE GENOMIC DNA]</scope>
</reference>
<dbReference type="EMBL" id="MN586022">
    <property type="protein sequence ID" value="QGJ93009.1"/>
    <property type="molecule type" value="Genomic_DNA"/>
</dbReference>
<proteinExistence type="predicted"/>
<keyword evidence="2" id="KW-1185">Reference proteome</keyword>
<dbReference type="GeneID" id="77951963"/>